<proteinExistence type="predicted"/>
<dbReference type="Proteomes" id="UP000485058">
    <property type="component" value="Unassembled WGS sequence"/>
</dbReference>
<evidence type="ECO:0000313" key="2">
    <source>
        <dbReference type="EMBL" id="GFH30160.1"/>
    </source>
</evidence>
<sequence>MDVDDASMPMELFSKFAVATMQADAKLLETHGHMGAEGPCSLRGPRRASRYSSTGQGHQRVYVPKQ</sequence>
<feature type="non-terminal residue" evidence="2">
    <location>
        <position position="66"/>
    </location>
</feature>
<name>A0A6A0ABG1_HAELA</name>
<dbReference type="AlphaFoldDB" id="A0A6A0ABG1"/>
<dbReference type="EMBL" id="BLLF01004737">
    <property type="protein sequence ID" value="GFH30160.1"/>
    <property type="molecule type" value="Genomic_DNA"/>
</dbReference>
<gene>
    <name evidence="2" type="ORF">HaLaN_28958</name>
</gene>
<feature type="region of interest" description="Disordered" evidence="1">
    <location>
        <begin position="35"/>
        <end position="66"/>
    </location>
</feature>
<feature type="non-terminal residue" evidence="2">
    <location>
        <position position="1"/>
    </location>
</feature>
<evidence type="ECO:0000256" key="1">
    <source>
        <dbReference type="SAM" id="MobiDB-lite"/>
    </source>
</evidence>
<reference evidence="2 3" key="1">
    <citation type="submission" date="2020-02" db="EMBL/GenBank/DDBJ databases">
        <title>Draft genome sequence of Haematococcus lacustris strain NIES-144.</title>
        <authorList>
            <person name="Morimoto D."/>
            <person name="Nakagawa S."/>
            <person name="Yoshida T."/>
            <person name="Sawayama S."/>
        </authorList>
    </citation>
    <scope>NUCLEOTIDE SEQUENCE [LARGE SCALE GENOMIC DNA]</scope>
    <source>
        <strain evidence="2 3">NIES-144</strain>
    </source>
</reference>
<keyword evidence="3" id="KW-1185">Reference proteome</keyword>
<evidence type="ECO:0000313" key="3">
    <source>
        <dbReference type="Proteomes" id="UP000485058"/>
    </source>
</evidence>
<protein>
    <submittedName>
        <fullName evidence="2">Uncharacterized protein</fullName>
    </submittedName>
</protein>
<accession>A0A6A0ABG1</accession>
<comment type="caution">
    <text evidence="2">The sequence shown here is derived from an EMBL/GenBank/DDBJ whole genome shotgun (WGS) entry which is preliminary data.</text>
</comment>
<organism evidence="2 3">
    <name type="scientific">Haematococcus lacustris</name>
    <name type="common">Green alga</name>
    <name type="synonym">Haematococcus pluvialis</name>
    <dbReference type="NCBI Taxonomy" id="44745"/>
    <lineage>
        <taxon>Eukaryota</taxon>
        <taxon>Viridiplantae</taxon>
        <taxon>Chlorophyta</taxon>
        <taxon>core chlorophytes</taxon>
        <taxon>Chlorophyceae</taxon>
        <taxon>CS clade</taxon>
        <taxon>Chlamydomonadales</taxon>
        <taxon>Haematococcaceae</taxon>
        <taxon>Haematococcus</taxon>
    </lineage>
</organism>